<dbReference type="InterPro" id="IPR011944">
    <property type="entry name" value="Steroid_delta5-4_isomerase"/>
</dbReference>
<dbReference type="AlphaFoldDB" id="A0A841EXM6"/>
<reference evidence="2 3" key="1">
    <citation type="submission" date="2020-08" db="EMBL/GenBank/DDBJ databases">
        <title>Functional genomics of gut bacteria from endangered species of beetles.</title>
        <authorList>
            <person name="Carlos-Shanley C."/>
        </authorList>
    </citation>
    <scope>NUCLEOTIDE SEQUENCE [LARGE SCALE GENOMIC DNA]</scope>
    <source>
        <strain evidence="2 3">S00070</strain>
    </source>
</reference>
<dbReference type="InterPro" id="IPR032710">
    <property type="entry name" value="NTF2-like_dom_sf"/>
</dbReference>
<proteinExistence type="predicted"/>
<feature type="chain" id="PRO_5032684533" evidence="1">
    <location>
        <begin position="20"/>
        <end position="167"/>
    </location>
</feature>
<evidence type="ECO:0000313" key="2">
    <source>
        <dbReference type="EMBL" id="MBB6004221.1"/>
    </source>
</evidence>
<sequence length="167" mass="19306">MKSLLLSFLLFASLSFGFAQDRSQDKIAIEKQVDAVINSWNNHNYDDMKEYATEDADWVNVVGMWWKNRKEVQYAHQVFHKVMFQNTSLSKTSVHTRFITHDVAVVHLYWHMGAYTSPNGNYYKEAENLALMVFVNKAGKWLLSSAENVIINEAAQQSNPINKMPKE</sequence>
<dbReference type="SUPFAM" id="SSF54427">
    <property type="entry name" value="NTF2-like"/>
    <property type="match status" value="1"/>
</dbReference>
<evidence type="ECO:0000256" key="1">
    <source>
        <dbReference type="SAM" id="SignalP"/>
    </source>
</evidence>
<comment type="caution">
    <text evidence="2">The sequence shown here is derived from an EMBL/GenBank/DDBJ whole genome shotgun (WGS) entry which is preliminary data.</text>
</comment>
<keyword evidence="3" id="KW-1185">Reference proteome</keyword>
<accession>A0A841EXM6</accession>
<protein>
    <submittedName>
        <fullName evidence="2">Uncharacterized protein (TIGR02246 family)</fullName>
    </submittedName>
</protein>
<feature type="signal peptide" evidence="1">
    <location>
        <begin position="1"/>
        <end position="19"/>
    </location>
</feature>
<dbReference type="Gene3D" id="3.10.450.50">
    <property type="match status" value="1"/>
</dbReference>
<name>A0A841EXM6_9BACT</name>
<dbReference type="RefSeq" id="WP_184135100.1">
    <property type="nucleotide sequence ID" value="NZ_JACHKT010000021.1"/>
</dbReference>
<dbReference type="EMBL" id="JACHKT010000021">
    <property type="protein sequence ID" value="MBB6004221.1"/>
    <property type="molecule type" value="Genomic_DNA"/>
</dbReference>
<gene>
    <name evidence="2" type="ORF">HNP25_002884</name>
</gene>
<keyword evidence="1" id="KW-0732">Signal</keyword>
<organism evidence="2 3">
    <name type="scientific">Arcicella rosea</name>
    <dbReference type="NCBI Taxonomy" id="502909"/>
    <lineage>
        <taxon>Bacteria</taxon>
        <taxon>Pseudomonadati</taxon>
        <taxon>Bacteroidota</taxon>
        <taxon>Cytophagia</taxon>
        <taxon>Cytophagales</taxon>
        <taxon>Flectobacillaceae</taxon>
        <taxon>Arcicella</taxon>
    </lineage>
</organism>
<evidence type="ECO:0000313" key="3">
    <source>
        <dbReference type="Proteomes" id="UP000524404"/>
    </source>
</evidence>
<dbReference type="NCBIfam" id="TIGR02246">
    <property type="entry name" value="SgcJ/EcaC family oxidoreductase"/>
    <property type="match status" value="1"/>
</dbReference>
<dbReference type="Proteomes" id="UP000524404">
    <property type="component" value="Unassembled WGS sequence"/>
</dbReference>